<evidence type="ECO:0000313" key="1">
    <source>
        <dbReference type="EMBL" id="PSJ37938.1"/>
    </source>
</evidence>
<dbReference type="AlphaFoldDB" id="A0A2P7QIY6"/>
<proteinExistence type="predicted"/>
<accession>A0A2P7QIY6</accession>
<dbReference type="OrthoDB" id="7199621at2"/>
<keyword evidence="2" id="KW-1185">Reference proteome</keyword>
<dbReference type="RefSeq" id="WP_106514752.1">
    <property type="nucleotide sequence ID" value="NZ_PXYI01000007.1"/>
</dbReference>
<dbReference type="Proteomes" id="UP000241167">
    <property type="component" value="Unassembled WGS sequence"/>
</dbReference>
<reference evidence="1 2" key="1">
    <citation type="submission" date="2018-03" db="EMBL/GenBank/DDBJ databases">
        <title>The draft genome of Sphingosinicella sp. GL-C-18.</title>
        <authorList>
            <person name="Liu L."/>
            <person name="Li L."/>
            <person name="Liang L."/>
            <person name="Zhang X."/>
            <person name="Wang T."/>
        </authorList>
    </citation>
    <scope>NUCLEOTIDE SEQUENCE [LARGE SCALE GENOMIC DNA]</scope>
    <source>
        <strain evidence="1 2">GL-C-18</strain>
    </source>
</reference>
<dbReference type="EMBL" id="PXYI01000007">
    <property type="protein sequence ID" value="PSJ37938.1"/>
    <property type="molecule type" value="Genomic_DNA"/>
</dbReference>
<comment type="caution">
    <text evidence="1">The sequence shown here is derived from an EMBL/GenBank/DDBJ whole genome shotgun (WGS) entry which is preliminary data.</text>
</comment>
<gene>
    <name evidence="1" type="ORF">C7I55_19710</name>
</gene>
<protein>
    <recommendedName>
        <fullName evidence="3">DUF5596 domain-containing protein</fullName>
    </recommendedName>
</protein>
<organism evidence="1 2">
    <name type="scientific">Allosphingosinicella deserti</name>
    <dbReference type="NCBI Taxonomy" id="2116704"/>
    <lineage>
        <taxon>Bacteria</taxon>
        <taxon>Pseudomonadati</taxon>
        <taxon>Pseudomonadota</taxon>
        <taxon>Alphaproteobacteria</taxon>
        <taxon>Sphingomonadales</taxon>
        <taxon>Sphingomonadaceae</taxon>
        <taxon>Allosphingosinicella</taxon>
    </lineage>
</organism>
<sequence length="315" mass="35377">MIADIQQNMPEIPADTLFRKWRGRLPYRNRLAEVSQSLARAFPELGRAAGQLDFARFESASASLAPVFRYTDPGEEAMALWLSLPEPARAPWLCALMLSHIENFEAAFPRTGLAPEFALHYVDAFHRILDQIQADPGFADLRADRFLKDLWLVRLVMIPGFAQLWWPHSGLSAKTVLRAGPAAAAHVFLRCRGRAPMLEGHTHDPVAKAYWNEPGWREALRLAALALPALPHVRGVFGSAWFYDPAITRISPRIQFAQALQVDHGAFRMRIGSNESAIANATATSADRRARYEEGSYLPTDYAIIWSRDDLVRAY</sequence>
<evidence type="ECO:0000313" key="2">
    <source>
        <dbReference type="Proteomes" id="UP000241167"/>
    </source>
</evidence>
<evidence type="ECO:0008006" key="3">
    <source>
        <dbReference type="Google" id="ProtNLM"/>
    </source>
</evidence>
<name>A0A2P7QIY6_9SPHN</name>